<dbReference type="HOGENOM" id="CLU_376704_0_0_14"/>
<dbReference type="KEGG" id="abra:BN85309910"/>
<keyword evidence="2" id="KW-1185">Reference proteome</keyword>
<sequence length="735" mass="87233">MLEELLKKPHTLETLQEIEVFLTENHSNDELVQAKIFLSKVLISLKQENTAIEKLDQLYNELRFQNASVIKDQIRKLKIDALIELNAFQQAKIEIESRKIELPILKQYAYYLDLIQLKKKTKESYRDEITLALNEQLPLETRQAFLIEKLHLLVEESDYESALQTIQLIREMLVLPSTDQILINIESEIYYKQNDFEKLLAFERLSELDKQDLYVLKALISLEKYRQASIYEVEHEKRIDELDPYTRKEIYALLIDMYEKTGPIISLETYQKKHKKVIKQIQLERKEQEKEIIPVLELINEKVEIPQKSDEKEVIVSTLVEDNITVSKENLDYLSDNHEKTHQTLSVASELLKIVSEQNEHILFREKLRLLLVYLSRQVQFTDAIIYVKPNVYHYKKERLYDKNIQPTDLLKTVLGASYELLEDIVESTDIISYPLDILSGKPLLELGIRQIYSYPIGHIGSVVFYQDKEEDIMKSDDIFKLTSMILNNSYSADKALDKKNRNSKQFERFFESKLGVFRILTDHQVKFNTYGRELFSFNKTDSIDHYVSRIHSTDQLNYQNTIRRLKKKEDVQARLIYGYMDKILKETFFVDTTNYPYDIYSYIEDITKEKAYEQALKEKAINHVKYELKNTNALSEEFKEIINEKCSFILMGLEKLEDLELIYGKSTVDLYYQELIVFINQRIKDIRSIYYLDDYKTLIIMNKNDIRAVEKWVKFFIKPSMDWNQQHLKNSVTY</sequence>
<dbReference type="Proteomes" id="UP000032737">
    <property type="component" value="Chromosome"/>
</dbReference>
<evidence type="ECO:0000313" key="1">
    <source>
        <dbReference type="EMBL" id="CCV66012.1"/>
    </source>
</evidence>
<proteinExistence type="predicted"/>
<dbReference type="EMBL" id="FO681348">
    <property type="protein sequence ID" value="CCV66012.1"/>
    <property type="molecule type" value="Genomic_DNA"/>
</dbReference>
<dbReference type="AlphaFoldDB" id="U4KNR1"/>
<organism evidence="1 2">
    <name type="scientific">Acholeplasma brassicae</name>
    <dbReference type="NCBI Taxonomy" id="61635"/>
    <lineage>
        <taxon>Bacteria</taxon>
        <taxon>Bacillati</taxon>
        <taxon>Mycoplasmatota</taxon>
        <taxon>Mollicutes</taxon>
        <taxon>Acholeplasmatales</taxon>
        <taxon>Acholeplasmataceae</taxon>
        <taxon>Acholeplasma</taxon>
    </lineage>
</organism>
<gene>
    <name evidence="1" type="ORF">BN85309910</name>
</gene>
<name>U4KNR1_9MOLU</name>
<dbReference type="RefSeq" id="WP_030004874.1">
    <property type="nucleotide sequence ID" value="NC_022549.1"/>
</dbReference>
<dbReference type="STRING" id="61635.BN85309910"/>
<accession>U4KNR1</accession>
<reference evidence="1 2" key="1">
    <citation type="journal article" date="2013" name="J. Mol. Microbiol. Biotechnol.">
        <title>Analysis of the Complete Genomes of Acholeplasma brassicae , A. palmae and A. laidlawii and Their Comparison to the Obligate Parasites from ' Candidatus Phytoplasma'.</title>
        <authorList>
            <person name="Kube M."/>
            <person name="Siewert C."/>
            <person name="Migdoll A.M."/>
            <person name="Duduk B."/>
            <person name="Holz S."/>
            <person name="Rabus R."/>
            <person name="Seemuller E."/>
            <person name="Mitrovic J."/>
            <person name="Muller I."/>
            <person name="Buttner C."/>
            <person name="Reinhardt R."/>
        </authorList>
    </citation>
    <scope>NUCLEOTIDE SEQUENCE [LARGE SCALE GENOMIC DNA]</scope>
    <source>
        <strain evidence="2">0502</strain>
    </source>
</reference>
<dbReference type="OrthoDB" id="383639at2"/>
<evidence type="ECO:0000313" key="2">
    <source>
        <dbReference type="Proteomes" id="UP000032737"/>
    </source>
</evidence>
<protein>
    <submittedName>
        <fullName evidence="1">Uncharacterized protein</fullName>
    </submittedName>
</protein>